<evidence type="ECO:0000313" key="2">
    <source>
        <dbReference type="EMBL" id="EEC69408.1"/>
    </source>
</evidence>
<dbReference type="EMBL" id="CM000137">
    <property type="protein sequence ID" value="EEC69408.1"/>
    <property type="molecule type" value="Genomic_DNA"/>
</dbReference>
<name>B8BM88_ORYSI</name>
<sequence>MPPPDPELNKRLASASAPEHDQTAGPYGTVTIYPSVKAPVEYSMQASSGDYILWNTLGKCPSAALPK</sequence>
<dbReference type="AlphaFoldDB" id="B8BM88"/>
<keyword evidence="3" id="KW-1185">Reference proteome</keyword>
<gene>
    <name evidence="2" type="ORF">OsI_38562</name>
</gene>
<evidence type="ECO:0000313" key="3">
    <source>
        <dbReference type="Proteomes" id="UP000007015"/>
    </source>
</evidence>
<dbReference type="HOGENOM" id="CLU_2816976_0_0_1"/>
<proteinExistence type="predicted"/>
<evidence type="ECO:0000256" key="1">
    <source>
        <dbReference type="SAM" id="MobiDB-lite"/>
    </source>
</evidence>
<dbReference type="Proteomes" id="UP000007015">
    <property type="component" value="Chromosome 12"/>
</dbReference>
<feature type="region of interest" description="Disordered" evidence="1">
    <location>
        <begin position="1"/>
        <end position="28"/>
    </location>
</feature>
<organism evidence="2 3">
    <name type="scientific">Oryza sativa subsp. indica</name>
    <name type="common">Rice</name>
    <dbReference type="NCBI Taxonomy" id="39946"/>
    <lineage>
        <taxon>Eukaryota</taxon>
        <taxon>Viridiplantae</taxon>
        <taxon>Streptophyta</taxon>
        <taxon>Embryophyta</taxon>
        <taxon>Tracheophyta</taxon>
        <taxon>Spermatophyta</taxon>
        <taxon>Magnoliopsida</taxon>
        <taxon>Liliopsida</taxon>
        <taxon>Poales</taxon>
        <taxon>Poaceae</taxon>
        <taxon>BOP clade</taxon>
        <taxon>Oryzoideae</taxon>
        <taxon>Oryzeae</taxon>
        <taxon>Oryzinae</taxon>
        <taxon>Oryza</taxon>
        <taxon>Oryza sativa</taxon>
    </lineage>
</organism>
<dbReference type="STRING" id="39946.B8BM88"/>
<protein>
    <submittedName>
        <fullName evidence="2">Uncharacterized protein</fullName>
    </submittedName>
</protein>
<reference evidence="2 3" key="1">
    <citation type="journal article" date="2005" name="PLoS Biol.">
        <title>The genomes of Oryza sativa: a history of duplications.</title>
        <authorList>
            <person name="Yu J."/>
            <person name="Wang J."/>
            <person name="Lin W."/>
            <person name="Li S."/>
            <person name="Li H."/>
            <person name="Zhou J."/>
            <person name="Ni P."/>
            <person name="Dong W."/>
            <person name="Hu S."/>
            <person name="Zeng C."/>
            <person name="Zhang J."/>
            <person name="Zhang Y."/>
            <person name="Li R."/>
            <person name="Xu Z."/>
            <person name="Li S."/>
            <person name="Li X."/>
            <person name="Zheng H."/>
            <person name="Cong L."/>
            <person name="Lin L."/>
            <person name="Yin J."/>
            <person name="Geng J."/>
            <person name="Li G."/>
            <person name="Shi J."/>
            <person name="Liu J."/>
            <person name="Lv H."/>
            <person name="Li J."/>
            <person name="Wang J."/>
            <person name="Deng Y."/>
            <person name="Ran L."/>
            <person name="Shi X."/>
            <person name="Wang X."/>
            <person name="Wu Q."/>
            <person name="Li C."/>
            <person name="Ren X."/>
            <person name="Wang J."/>
            <person name="Wang X."/>
            <person name="Li D."/>
            <person name="Liu D."/>
            <person name="Zhang X."/>
            <person name="Ji Z."/>
            <person name="Zhao W."/>
            <person name="Sun Y."/>
            <person name="Zhang Z."/>
            <person name="Bao J."/>
            <person name="Han Y."/>
            <person name="Dong L."/>
            <person name="Ji J."/>
            <person name="Chen P."/>
            <person name="Wu S."/>
            <person name="Liu J."/>
            <person name="Xiao Y."/>
            <person name="Bu D."/>
            <person name="Tan J."/>
            <person name="Yang L."/>
            <person name="Ye C."/>
            <person name="Zhang J."/>
            <person name="Xu J."/>
            <person name="Zhou Y."/>
            <person name="Yu Y."/>
            <person name="Zhang B."/>
            <person name="Zhuang S."/>
            <person name="Wei H."/>
            <person name="Liu B."/>
            <person name="Lei M."/>
            <person name="Yu H."/>
            <person name="Li Y."/>
            <person name="Xu H."/>
            <person name="Wei S."/>
            <person name="He X."/>
            <person name="Fang L."/>
            <person name="Zhang Z."/>
            <person name="Zhang Y."/>
            <person name="Huang X."/>
            <person name="Su Z."/>
            <person name="Tong W."/>
            <person name="Li J."/>
            <person name="Tong Z."/>
            <person name="Li S."/>
            <person name="Ye J."/>
            <person name="Wang L."/>
            <person name="Fang L."/>
            <person name="Lei T."/>
            <person name="Chen C."/>
            <person name="Chen H."/>
            <person name="Xu Z."/>
            <person name="Li H."/>
            <person name="Huang H."/>
            <person name="Zhang F."/>
            <person name="Xu H."/>
            <person name="Li N."/>
            <person name="Zhao C."/>
            <person name="Li S."/>
            <person name="Dong L."/>
            <person name="Huang Y."/>
            <person name="Li L."/>
            <person name="Xi Y."/>
            <person name="Qi Q."/>
            <person name="Li W."/>
            <person name="Zhang B."/>
            <person name="Hu W."/>
            <person name="Zhang Y."/>
            <person name="Tian X."/>
            <person name="Jiao Y."/>
            <person name="Liang X."/>
            <person name="Jin J."/>
            <person name="Gao L."/>
            <person name="Zheng W."/>
            <person name="Hao B."/>
            <person name="Liu S."/>
            <person name="Wang W."/>
            <person name="Yuan L."/>
            <person name="Cao M."/>
            <person name="McDermott J."/>
            <person name="Samudrala R."/>
            <person name="Wang J."/>
            <person name="Wong G.K."/>
            <person name="Yang H."/>
        </authorList>
    </citation>
    <scope>NUCLEOTIDE SEQUENCE [LARGE SCALE GENOMIC DNA]</scope>
    <source>
        <strain evidence="3">cv. 93-11</strain>
    </source>
</reference>
<accession>B8BM88</accession>
<dbReference type="Gramene" id="BGIOSGA037501-TA">
    <property type="protein sequence ID" value="BGIOSGA037501-PA"/>
    <property type="gene ID" value="BGIOSGA037501"/>
</dbReference>